<dbReference type="KEGG" id="pfj:MYCFIDRAFT_208760"/>
<feature type="region of interest" description="Disordered" evidence="5">
    <location>
        <begin position="260"/>
        <end position="286"/>
    </location>
</feature>
<keyword evidence="8" id="KW-1185">Reference proteome</keyword>
<gene>
    <name evidence="7" type="ORF">MYCFIDRAFT_208760</name>
</gene>
<dbReference type="GeneID" id="19336711"/>
<reference evidence="7 8" key="1">
    <citation type="journal article" date="2012" name="PLoS Pathog.">
        <title>Diverse lifestyles and strategies of plant pathogenesis encoded in the genomes of eighteen Dothideomycetes fungi.</title>
        <authorList>
            <person name="Ohm R.A."/>
            <person name="Feau N."/>
            <person name="Henrissat B."/>
            <person name="Schoch C.L."/>
            <person name="Horwitz B.A."/>
            <person name="Barry K.W."/>
            <person name="Condon B.J."/>
            <person name="Copeland A.C."/>
            <person name="Dhillon B."/>
            <person name="Glaser F."/>
            <person name="Hesse C.N."/>
            <person name="Kosti I."/>
            <person name="LaButti K."/>
            <person name="Lindquist E.A."/>
            <person name="Lucas S."/>
            <person name="Salamov A.A."/>
            <person name="Bradshaw R.E."/>
            <person name="Ciuffetti L."/>
            <person name="Hamelin R.C."/>
            <person name="Kema G.H.J."/>
            <person name="Lawrence C."/>
            <person name="Scott J.A."/>
            <person name="Spatafora J.W."/>
            <person name="Turgeon B.G."/>
            <person name="de Wit P.J.G.M."/>
            <person name="Zhong S."/>
            <person name="Goodwin S.B."/>
            <person name="Grigoriev I.V."/>
        </authorList>
    </citation>
    <scope>NUCLEOTIDE SEQUENCE [LARGE SCALE GENOMIC DNA]</scope>
    <source>
        <strain evidence="7 8">CIRAD86</strain>
    </source>
</reference>
<dbReference type="eggNOG" id="KOG3786">
    <property type="taxonomic scope" value="Eukaryota"/>
</dbReference>
<dbReference type="PANTHER" id="PTHR12466:SF8">
    <property type="entry name" value="PARAFIBROMIN"/>
    <property type="match status" value="1"/>
</dbReference>
<dbReference type="PANTHER" id="PTHR12466">
    <property type="entry name" value="CDC73 DOMAIN PROTEIN"/>
    <property type="match status" value="1"/>
</dbReference>
<dbReference type="GO" id="GO:0016593">
    <property type="term" value="C:Cdc73/Paf1 complex"/>
    <property type="evidence" value="ECO:0007669"/>
    <property type="project" value="InterPro"/>
</dbReference>
<protein>
    <recommendedName>
        <fullName evidence="6">Cell division control protein 73 C-terminal domain-containing protein</fullName>
    </recommendedName>
</protein>
<evidence type="ECO:0000256" key="1">
    <source>
        <dbReference type="ARBA" id="ARBA00004123"/>
    </source>
</evidence>
<feature type="region of interest" description="Disordered" evidence="5">
    <location>
        <begin position="338"/>
        <end position="358"/>
    </location>
</feature>
<name>M2YNN9_PSEFD</name>
<keyword evidence="4" id="KW-0539">Nucleus</keyword>
<evidence type="ECO:0000313" key="7">
    <source>
        <dbReference type="EMBL" id="EME79330.1"/>
    </source>
</evidence>
<evidence type="ECO:0000256" key="3">
    <source>
        <dbReference type="ARBA" id="ARBA00023163"/>
    </source>
</evidence>
<dbReference type="HOGENOM" id="CLU_025849_2_0_1"/>
<feature type="domain" description="Cell division control protein 73 C-terminal" evidence="6">
    <location>
        <begin position="362"/>
        <end position="515"/>
    </location>
</feature>
<dbReference type="STRING" id="383855.M2YNN9"/>
<dbReference type="OrthoDB" id="2186602at2759"/>
<sequence>MRSVKADSYGMISEAVLRDKTAFTRLRGMRRGENIDEMKLDGAPYILDCQWRVGFTLVYCPKVGRRGRLVEAVRTSIDNLVFVLRSSYHAQEQDAFLQHNMASAVNGQSEDALSLLRRTIAKNTLPIPSTDADPSKGSTDVSLAEASYLIFNFDSPQDGAQHIPISLSLPTRFISKQAGNQPLDLRSIYFAWLKKDLSVPQYLAAIGELNGELQKAGKSETVSNLVFTERMDLSSWLSGEIGENESEFIKSLDDNKATRAETADALKQAEEDVEMRDVGTEEGKRREEEERLRDIYAAERRMGDHNTVLRGFKIQDFSGMRKYSPLFLGKAKVAPGQQAPAPALNSNPAIRAPVKPTQSGRRPEPIILLSSSFSSLLKMQNIKSFLAEGVYTPLEESGEAANILHITRQLRTVHPGHTTRFILVDDPSNFRPDYWDRVVAVFTTGQTWQFKSYKWTNPAELFNHALGVYVGWKGEVIPDTVKGWGRQVLSVQIDKGSNRWRDREVVEDIWSQIEARMRAKGWGKDAGRRWGGRLRNRAANVTHSIWKFDASGRGDDMRYCPFEARRKSYGISSRGSGVIG</sequence>
<dbReference type="AlphaFoldDB" id="M2YNN9"/>
<evidence type="ECO:0000313" key="8">
    <source>
        <dbReference type="Proteomes" id="UP000016932"/>
    </source>
</evidence>
<dbReference type="InterPro" id="IPR038103">
    <property type="entry name" value="CDC73_C_sf"/>
</dbReference>
<dbReference type="GO" id="GO:0032968">
    <property type="term" value="P:positive regulation of transcription elongation by RNA polymerase II"/>
    <property type="evidence" value="ECO:0007669"/>
    <property type="project" value="TreeGrafter"/>
</dbReference>
<dbReference type="InterPro" id="IPR031336">
    <property type="entry name" value="CDC73_C"/>
</dbReference>
<accession>M2YNN9</accession>
<dbReference type="EMBL" id="KB446562">
    <property type="protein sequence ID" value="EME79330.1"/>
    <property type="molecule type" value="Genomic_DNA"/>
</dbReference>
<dbReference type="GO" id="GO:0006368">
    <property type="term" value="P:transcription elongation by RNA polymerase II"/>
    <property type="evidence" value="ECO:0007669"/>
    <property type="project" value="InterPro"/>
</dbReference>
<dbReference type="Gene3D" id="3.40.50.11990">
    <property type="entry name" value="RNA polymerase II accessory factor, Cdc73 C-terminal domain"/>
    <property type="match status" value="1"/>
</dbReference>
<evidence type="ECO:0000256" key="4">
    <source>
        <dbReference type="ARBA" id="ARBA00023242"/>
    </source>
</evidence>
<comment type="similarity">
    <text evidence="2">Belongs to the CDC73 family.</text>
</comment>
<evidence type="ECO:0000256" key="5">
    <source>
        <dbReference type="SAM" id="MobiDB-lite"/>
    </source>
</evidence>
<dbReference type="GO" id="GO:0000993">
    <property type="term" value="F:RNA polymerase II complex binding"/>
    <property type="evidence" value="ECO:0007669"/>
    <property type="project" value="TreeGrafter"/>
</dbReference>
<dbReference type="InterPro" id="IPR007852">
    <property type="entry name" value="Cdc73/Parafibromin"/>
</dbReference>
<comment type="subcellular location">
    <subcellularLocation>
        <location evidence="1">Nucleus</location>
    </subcellularLocation>
</comment>
<organism evidence="7 8">
    <name type="scientific">Pseudocercospora fijiensis (strain CIRAD86)</name>
    <name type="common">Black leaf streak disease fungus</name>
    <name type="synonym">Mycosphaerella fijiensis</name>
    <dbReference type="NCBI Taxonomy" id="383855"/>
    <lineage>
        <taxon>Eukaryota</taxon>
        <taxon>Fungi</taxon>
        <taxon>Dikarya</taxon>
        <taxon>Ascomycota</taxon>
        <taxon>Pezizomycotina</taxon>
        <taxon>Dothideomycetes</taxon>
        <taxon>Dothideomycetidae</taxon>
        <taxon>Mycosphaerellales</taxon>
        <taxon>Mycosphaerellaceae</taxon>
        <taxon>Pseudocercospora</taxon>
    </lineage>
</organism>
<dbReference type="VEuPathDB" id="FungiDB:MYCFIDRAFT_208760"/>
<dbReference type="RefSeq" id="XP_007930074.1">
    <property type="nucleotide sequence ID" value="XM_007931883.1"/>
</dbReference>
<keyword evidence="3" id="KW-0804">Transcription</keyword>
<dbReference type="Proteomes" id="UP000016932">
    <property type="component" value="Unassembled WGS sequence"/>
</dbReference>
<evidence type="ECO:0000256" key="2">
    <source>
        <dbReference type="ARBA" id="ARBA00010427"/>
    </source>
</evidence>
<dbReference type="FunFam" id="3.40.50.11990:FF:000003">
    <property type="entry name" value="Pol II transcription elongation factor subunit Cdc73"/>
    <property type="match status" value="1"/>
</dbReference>
<evidence type="ECO:0000259" key="6">
    <source>
        <dbReference type="Pfam" id="PF05179"/>
    </source>
</evidence>
<dbReference type="Pfam" id="PF05179">
    <property type="entry name" value="CDC73_C"/>
    <property type="match status" value="1"/>
</dbReference>
<proteinExistence type="inferred from homology"/>